<evidence type="ECO:0000256" key="1">
    <source>
        <dbReference type="SAM" id="Coils"/>
    </source>
</evidence>
<evidence type="ECO:0000313" key="4">
    <source>
        <dbReference type="Proteomes" id="UP000054270"/>
    </source>
</evidence>
<feature type="compositionally biased region" description="Basic and acidic residues" evidence="2">
    <location>
        <begin position="153"/>
        <end position="163"/>
    </location>
</feature>
<dbReference type="Proteomes" id="UP000054270">
    <property type="component" value="Unassembled WGS sequence"/>
</dbReference>
<evidence type="ECO:0000313" key="3">
    <source>
        <dbReference type="EMBL" id="KJA20999.1"/>
    </source>
</evidence>
<feature type="coiled-coil region" evidence="1">
    <location>
        <begin position="14"/>
        <end position="41"/>
    </location>
</feature>
<accession>A0A0D2NQE6</accession>
<proteinExistence type="predicted"/>
<feature type="compositionally biased region" description="Basic and acidic residues" evidence="2">
    <location>
        <begin position="93"/>
        <end position="108"/>
    </location>
</feature>
<evidence type="ECO:0000256" key="2">
    <source>
        <dbReference type="SAM" id="MobiDB-lite"/>
    </source>
</evidence>
<feature type="region of interest" description="Disordered" evidence="2">
    <location>
        <begin position="153"/>
        <end position="185"/>
    </location>
</feature>
<reference evidence="4" key="1">
    <citation type="submission" date="2014-04" db="EMBL/GenBank/DDBJ databases">
        <title>Evolutionary Origins and Diversification of the Mycorrhizal Mutualists.</title>
        <authorList>
            <consortium name="DOE Joint Genome Institute"/>
            <consortium name="Mycorrhizal Genomics Consortium"/>
            <person name="Kohler A."/>
            <person name="Kuo A."/>
            <person name="Nagy L.G."/>
            <person name="Floudas D."/>
            <person name="Copeland A."/>
            <person name="Barry K.W."/>
            <person name="Cichocki N."/>
            <person name="Veneault-Fourrey C."/>
            <person name="LaButti K."/>
            <person name="Lindquist E.A."/>
            <person name="Lipzen A."/>
            <person name="Lundell T."/>
            <person name="Morin E."/>
            <person name="Murat C."/>
            <person name="Riley R."/>
            <person name="Ohm R."/>
            <person name="Sun H."/>
            <person name="Tunlid A."/>
            <person name="Henrissat B."/>
            <person name="Grigoriev I.V."/>
            <person name="Hibbett D.S."/>
            <person name="Martin F."/>
        </authorList>
    </citation>
    <scope>NUCLEOTIDE SEQUENCE [LARGE SCALE GENOMIC DNA]</scope>
    <source>
        <strain evidence="4">FD-334 SS-4</strain>
    </source>
</reference>
<dbReference type="EMBL" id="KN817562">
    <property type="protein sequence ID" value="KJA20999.1"/>
    <property type="molecule type" value="Genomic_DNA"/>
</dbReference>
<dbReference type="OMA" id="CDTNIHE"/>
<feature type="region of interest" description="Disordered" evidence="2">
    <location>
        <begin position="90"/>
        <end position="115"/>
    </location>
</feature>
<gene>
    <name evidence="3" type="ORF">HYPSUDRAFT_764759</name>
</gene>
<dbReference type="AlphaFoldDB" id="A0A0D2NQE6"/>
<organism evidence="3 4">
    <name type="scientific">Hypholoma sublateritium (strain FD-334 SS-4)</name>
    <dbReference type="NCBI Taxonomy" id="945553"/>
    <lineage>
        <taxon>Eukaryota</taxon>
        <taxon>Fungi</taxon>
        <taxon>Dikarya</taxon>
        <taxon>Basidiomycota</taxon>
        <taxon>Agaricomycotina</taxon>
        <taxon>Agaricomycetes</taxon>
        <taxon>Agaricomycetidae</taxon>
        <taxon>Agaricales</taxon>
        <taxon>Agaricineae</taxon>
        <taxon>Strophariaceae</taxon>
        <taxon>Hypholoma</taxon>
    </lineage>
</organism>
<sequence length="362" mass="41310">MMDPPNLELVPDMVSKIAQELTFARAKIKEMEIQAGLLQNRADAAEYALRVMAKNFEEISAENHRLKDNLSEFTDSKAGIMKQETMDGTVARNHPDLTDPKELGEKASAEPTSAEANGVPALQQALELYYQKYKAQKEKRRQLRDEFDRLKAETEQEKERLEKALGTSENSAKKAWTELKQTSSELENKKERFKEAMKQLSERTKADAAKRMNLSTRQDVEQFMSELPKPTKNLPRERLEPVCLTSLDLKAYIECDTNIHEVGTNFLCLPDRIVWCLPERVHALALGPMHLQDHAGSPWRRSHAFDGLYGKTFHLFYTVGTFVFYAGFYKAIDLRKQCPGGISAKQCRGKVIFIHLQIGVHH</sequence>
<keyword evidence="4" id="KW-1185">Reference proteome</keyword>
<protein>
    <submittedName>
        <fullName evidence="3">Uncharacterized protein</fullName>
    </submittedName>
</protein>
<name>A0A0D2NQE6_HYPSF</name>
<dbReference type="OrthoDB" id="3060478at2759"/>
<keyword evidence="1" id="KW-0175">Coiled coil</keyword>